<evidence type="ECO:0000256" key="1">
    <source>
        <dbReference type="ARBA" id="ARBA00022801"/>
    </source>
</evidence>
<sequence length="300" mass="33040">MKDSLRKAHRLFKDNLPSAGATVEELRVGVEAMFALLPVANDLVTEKVDIDGLEGEWQILPESAEDRVLLYLHGGGFMYGSINSYRIESSEMGRAAKARVLSINYRLAPEHPFPAPIEDALKAYDWLLNQGYQPQNIIIGGVSAGGNLTAALLMHIRDTKSPMPAGGVMVSPWIDLGQTGDTYITKEGVDPVVTKEALVQLADNYLNGVSPNVPYASPIYGDLRGLPPIYVMVGESELMLRESLTFVAQAALAGVDIRFRSWPSMFHNWLSFYSSLEEAKDAIISTGNFMNELYEKNQRA</sequence>
<dbReference type="PANTHER" id="PTHR48081:SF8">
    <property type="entry name" value="ALPHA_BETA HYDROLASE FOLD-3 DOMAIN-CONTAINING PROTEIN-RELATED"/>
    <property type="match status" value="1"/>
</dbReference>
<keyword evidence="4" id="KW-1185">Reference proteome</keyword>
<evidence type="ECO:0000313" key="4">
    <source>
        <dbReference type="Proteomes" id="UP000316330"/>
    </source>
</evidence>
<dbReference type="InterPro" id="IPR029058">
    <property type="entry name" value="AB_hydrolase_fold"/>
</dbReference>
<dbReference type="InterPro" id="IPR050300">
    <property type="entry name" value="GDXG_lipolytic_enzyme"/>
</dbReference>
<feature type="domain" description="Alpha/beta hydrolase fold-3" evidence="2">
    <location>
        <begin position="69"/>
        <end position="270"/>
    </location>
</feature>
<gene>
    <name evidence="3" type="ORF">FPZ45_01810</name>
</gene>
<dbReference type="AlphaFoldDB" id="A0A559JWU2"/>
<comment type="caution">
    <text evidence="3">The sequence shown here is derived from an EMBL/GenBank/DDBJ whole genome shotgun (WGS) entry which is preliminary data.</text>
</comment>
<evidence type="ECO:0000259" key="2">
    <source>
        <dbReference type="Pfam" id="PF07859"/>
    </source>
</evidence>
<organism evidence="3 4">
    <name type="scientific">Cohnella terricola</name>
    <dbReference type="NCBI Taxonomy" id="1289167"/>
    <lineage>
        <taxon>Bacteria</taxon>
        <taxon>Bacillati</taxon>
        <taxon>Bacillota</taxon>
        <taxon>Bacilli</taxon>
        <taxon>Bacillales</taxon>
        <taxon>Paenibacillaceae</taxon>
        <taxon>Cohnella</taxon>
    </lineage>
</organism>
<protein>
    <submittedName>
        <fullName evidence="3">Alpha/beta hydrolase</fullName>
    </submittedName>
</protein>
<reference evidence="3 4" key="1">
    <citation type="submission" date="2019-07" db="EMBL/GenBank/DDBJ databases">
        <authorList>
            <person name="Kim J."/>
        </authorList>
    </citation>
    <scope>NUCLEOTIDE SEQUENCE [LARGE SCALE GENOMIC DNA]</scope>
    <source>
        <strain evidence="3 4">G13</strain>
    </source>
</reference>
<evidence type="ECO:0000313" key="3">
    <source>
        <dbReference type="EMBL" id="TVY04349.1"/>
    </source>
</evidence>
<dbReference type="SUPFAM" id="SSF53474">
    <property type="entry name" value="alpha/beta-Hydrolases"/>
    <property type="match status" value="1"/>
</dbReference>
<name>A0A559JWU2_9BACL</name>
<dbReference type="RefSeq" id="WP_144697781.1">
    <property type="nucleotide sequence ID" value="NZ_VNJJ01000001.1"/>
</dbReference>
<dbReference type="Proteomes" id="UP000316330">
    <property type="component" value="Unassembled WGS sequence"/>
</dbReference>
<dbReference type="PANTHER" id="PTHR48081">
    <property type="entry name" value="AB HYDROLASE SUPERFAMILY PROTEIN C4A8.06C"/>
    <property type="match status" value="1"/>
</dbReference>
<dbReference type="Gene3D" id="3.40.50.1820">
    <property type="entry name" value="alpha/beta hydrolase"/>
    <property type="match status" value="1"/>
</dbReference>
<proteinExistence type="predicted"/>
<accession>A0A559JWU2</accession>
<dbReference type="GO" id="GO:0016787">
    <property type="term" value="F:hydrolase activity"/>
    <property type="evidence" value="ECO:0007669"/>
    <property type="project" value="UniProtKB-KW"/>
</dbReference>
<dbReference type="OrthoDB" id="9815425at2"/>
<dbReference type="Pfam" id="PF07859">
    <property type="entry name" value="Abhydrolase_3"/>
    <property type="match status" value="1"/>
</dbReference>
<dbReference type="EMBL" id="VNJJ01000001">
    <property type="protein sequence ID" value="TVY04349.1"/>
    <property type="molecule type" value="Genomic_DNA"/>
</dbReference>
<dbReference type="InterPro" id="IPR013094">
    <property type="entry name" value="AB_hydrolase_3"/>
</dbReference>
<keyword evidence="1 3" id="KW-0378">Hydrolase</keyword>